<comment type="caution">
    <text evidence="4">The sequence shown here is derived from an EMBL/GenBank/DDBJ whole genome shotgun (WGS) entry which is preliminary data.</text>
</comment>
<dbReference type="SMART" id="SM00116">
    <property type="entry name" value="CBS"/>
    <property type="match status" value="2"/>
</dbReference>
<dbReference type="InterPro" id="IPR000595">
    <property type="entry name" value="cNMP-bd_dom"/>
</dbReference>
<dbReference type="GO" id="GO:0008773">
    <property type="term" value="F:[protein-PII] uridylyltransferase activity"/>
    <property type="evidence" value="ECO:0007669"/>
    <property type="project" value="InterPro"/>
</dbReference>
<dbReference type="InterPro" id="IPR014710">
    <property type="entry name" value="RmlC-like_jellyroll"/>
</dbReference>
<feature type="domain" description="Cyclic nucleotide-binding" evidence="2">
    <location>
        <begin position="11"/>
        <end position="84"/>
    </location>
</feature>
<dbReference type="Proteomes" id="UP000078503">
    <property type="component" value="Unassembled WGS sequence"/>
</dbReference>
<dbReference type="SUPFAM" id="SSF54631">
    <property type="entry name" value="CBS-domain pair"/>
    <property type="match status" value="1"/>
</dbReference>
<dbReference type="Pfam" id="PF03445">
    <property type="entry name" value="DUF294"/>
    <property type="match status" value="1"/>
</dbReference>
<keyword evidence="1" id="KW-0129">CBS domain</keyword>
<keyword evidence="5" id="KW-1185">Reference proteome</keyword>
<dbReference type="PANTHER" id="PTHR43773:SF1">
    <property type="entry name" value="MAGNESIUM TRANSPORTER MGTE"/>
    <property type="match status" value="1"/>
</dbReference>
<dbReference type="PANTHER" id="PTHR43773">
    <property type="entry name" value="MAGNESIUM TRANSPORTER MGTE"/>
    <property type="match status" value="1"/>
</dbReference>
<dbReference type="Pfam" id="PF10335">
    <property type="entry name" value="DUF294_C"/>
    <property type="match status" value="1"/>
</dbReference>
<dbReference type="STRING" id="858640.A3K86_09605"/>
<accession>A0A178KIV9</accession>
<evidence type="ECO:0000313" key="5">
    <source>
        <dbReference type="Proteomes" id="UP000078503"/>
    </source>
</evidence>
<dbReference type="InterPro" id="IPR018490">
    <property type="entry name" value="cNMP-bd_dom_sf"/>
</dbReference>
<proteinExistence type="predicted"/>
<dbReference type="PROSITE" id="PS51371">
    <property type="entry name" value="CBS"/>
    <property type="match status" value="1"/>
</dbReference>
<organism evidence="4 5">
    <name type="scientific">Photobacterium jeanii</name>
    <dbReference type="NCBI Taxonomy" id="858640"/>
    <lineage>
        <taxon>Bacteria</taxon>
        <taxon>Pseudomonadati</taxon>
        <taxon>Pseudomonadota</taxon>
        <taxon>Gammaproteobacteria</taxon>
        <taxon>Vibrionales</taxon>
        <taxon>Vibrionaceae</taxon>
        <taxon>Photobacterium</taxon>
    </lineage>
</organism>
<dbReference type="SUPFAM" id="SSF51206">
    <property type="entry name" value="cAMP-binding domain-like"/>
    <property type="match status" value="1"/>
</dbReference>
<dbReference type="Pfam" id="PF00027">
    <property type="entry name" value="cNMP_binding"/>
    <property type="match status" value="1"/>
</dbReference>
<name>A0A178KIV9_9GAMM</name>
<reference evidence="4 5" key="1">
    <citation type="submission" date="2016-03" db="EMBL/GenBank/DDBJ databases">
        <title>Photobacterium proteolyticum sp. nov. a protease producing bacterium isolated from ocean sediments of Laizhou Bay.</title>
        <authorList>
            <person name="Li Y."/>
        </authorList>
    </citation>
    <scope>NUCLEOTIDE SEQUENCE [LARGE SCALE GENOMIC DNA]</scope>
    <source>
        <strain evidence="4 5">R-40508</strain>
    </source>
</reference>
<dbReference type="CDD" id="cd05401">
    <property type="entry name" value="NT_GlnE_GlnD_like"/>
    <property type="match status" value="1"/>
</dbReference>
<dbReference type="PROSITE" id="PS50042">
    <property type="entry name" value="CNMP_BINDING_3"/>
    <property type="match status" value="1"/>
</dbReference>
<gene>
    <name evidence="4" type="ORF">A3K86_09605</name>
</gene>
<dbReference type="CDD" id="cd00038">
    <property type="entry name" value="CAP_ED"/>
    <property type="match status" value="1"/>
</dbReference>
<feature type="domain" description="CBS" evidence="3">
    <location>
        <begin position="247"/>
        <end position="307"/>
    </location>
</feature>
<evidence type="ECO:0000313" key="4">
    <source>
        <dbReference type="EMBL" id="OAN16693.1"/>
    </source>
</evidence>
<dbReference type="InterPro" id="IPR000644">
    <property type="entry name" value="CBS_dom"/>
</dbReference>
<sequence>MPQQFDTRLPPFDRLSDAEQQRLSQSLDIVYFRAGETVINAGSDCQQLYIIIKGNIEEHSDSNSNIPHHDEPHTYAHYANDDLFDVSAQLKGISEHSFTAREDTLCYSLPRQWFVDSYQANPQFAAYFDTNLTTRQALLEEAQQQQNLAEFILTKIDDDNIQPCLLVPATASLLSVTKQMQQQNIDAAFVAMPNRTQEEIPNSATTPHHEQTLRAVNPQYGIVTRTDLLHAIMLDGHDNHTSVATIATAPVISIEKGDYLFNAMLAMTRHKVKRVLVFQQQGEHQQVVGMLDLTQVLSLFSTHSHVLTLRIARAQTIDELALAANSQQTLVETLFNNGIRTLFVMELIATVNEQIIEKAFQLIVPTHLQPHFCFMVMGSEGRGEQILKTDQDNALIIANDTALSFNNNSDNSNTTEHDPHHTSWSQCHAIMQQLTHTLQQLGYPLCPGKVMVNNPHWVQSQHDWLKRIDQLCEQGDPQSLMELAILADSHAVAGQKSLLTPLLERIHQHLSEHEVLLTTFTRPALQFSVPLTLFGNLKASKQGLNIKQGGIFPIVHGVRALALEHHISATNTFTRLQALANQRVLEQSTADNLSEALKLFIKLRLQQQLSQAHDGLHHHIDISQLARVERDLLRHSLHVVKKFKEWLGYRYQIRD</sequence>
<dbReference type="Gene3D" id="3.10.580.10">
    <property type="entry name" value="CBS-domain"/>
    <property type="match status" value="1"/>
</dbReference>
<dbReference type="InterPro" id="IPR005105">
    <property type="entry name" value="GlnD_Uridyltrans_N"/>
</dbReference>
<protein>
    <submittedName>
        <fullName evidence="4">Cyclic nucleotide-binding protein</fullName>
    </submittedName>
</protein>
<dbReference type="AlphaFoldDB" id="A0A178KIV9"/>
<dbReference type="GO" id="GO:0016020">
    <property type="term" value="C:membrane"/>
    <property type="evidence" value="ECO:0007669"/>
    <property type="project" value="InterPro"/>
</dbReference>
<dbReference type="SMART" id="SM00100">
    <property type="entry name" value="cNMP"/>
    <property type="match status" value="1"/>
</dbReference>
<dbReference type="RefSeq" id="WP_068330687.1">
    <property type="nucleotide sequence ID" value="NZ_LVHF01000017.1"/>
</dbReference>
<dbReference type="OrthoDB" id="9808528at2"/>
<dbReference type="InterPro" id="IPR046342">
    <property type="entry name" value="CBS_dom_sf"/>
</dbReference>
<dbReference type="InterPro" id="IPR006669">
    <property type="entry name" value="MgtE_transporter"/>
</dbReference>
<dbReference type="Gene3D" id="2.60.120.10">
    <property type="entry name" value="Jelly Rolls"/>
    <property type="match status" value="1"/>
</dbReference>
<dbReference type="Pfam" id="PF00571">
    <property type="entry name" value="CBS"/>
    <property type="match status" value="1"/>
</dbReference>
<dbReference type="EMBL" id="LVHF01000017">
    <property type="protein sequence ID" value="OAN16693.1"/>
    <property type="molecule type" value="Genomic_DNA"/>
</dbReference>
<dbReference type="InterPro" id="IPR018821">
    <property type="entry name" value="DUF294_put_nucleoTrafse_sb-bd"/>
</dbReference>
<dbReference type="GO" id="GO:0015095">
    <property type="term" value="F:magnesium ion transmembrane transporter activity"/>
    <property type="evidence" value="ECO:0007669"/>
    <property type="project" value="InterPro"/>
</dbReference>
<evidence type="ECO:0000256" key="1">
    <source>
        <dbReference type="PROSITE-ProRule" id="PRU00703"/>
    </source>
</evidence>
<evidence type="ECO:0000259" key="3">
    <source>
        <dbReference type="PROSITE" id="PS51371"/>
    </source>
</evidence>
<evidence type="ECO:0000259" key="2">
    <source>
        <dbReference type="PROSITE" id="PS50042"/>
    </source>
</evidence>